<dbReference type="PROSITE" id="PS00028">
    <property type="entry name" value="ZINC_FINGER_C2H2_1"/>
    <property type="match status" value="1"/>
</dbReference>
<gene>
    <name evidence="10" type="ORF">SPHA_24559</name>
</gene>
<dbReference type="OrthoDB" id="6365676at2759"/>
<dbReference type="Gene3D" id="3.30.160.60">
    <property type="entry name" value="Classic Zinc Finger"/>
    <property type="match status" value="1"/>
</dbReference>
<keyword evidence="5" id="KW-0862">Zinc</keyword>
<dbReference type="PROSITE" id="PS50157">
    <property type="entry name" value="ZINC_FINGER_C2H2_2"/>
    <property type="match status" value="1"/>
</dbReference>
<accession>A0A812BUX0</accession>
<dbReference type="FunFam" id="3.30.160.60:FF:000045">
    <property type="entry name" value="ZFP69 zinc finger protein B"/>
    <property type="match status" value="1"/>
</dbReference>
<dbReference type="Pfam" id="PF00096">
    <property type="entry name" value="zf-C2H2"/>
    <property type="match status" value="1"/>
</dbReference>
<dbReference type="SUPFAM" id="SSF57667">
    <property type="entry name" value="beta-beta-alpha zinc fingers"/>
    <property type="match status" value="1"/>
</dbReference>
<dbReference type="GO" id="GO:0008270">
    <property type="term" value="F:zinc ion binding"/>
    <property type="evidence" value="ECO:0007669"/>
    <property type="project" value="UniProtKB-KW"/>
</dbReference>
<keyword evidence="7" id="KW-0539">Nucleus</keyword>
<keyword evidence="2" id="KW-0479">Metal-binding</keyword>
<evidence type="ECO:0000313" key="10">
    <source>
        <dbReference type="EMBL" id="CAE1245000.1"/>
    </source>
</evidence>
<evidence type="ECO:0000259" key="9">
    <source>
        <dbReference type="PROSITE" id="PS50157"/>
    </source>
</evidence>
<evidence type="ECO:0000256" key="2">
    <source>
        <dbReference type="ARBA" id="ARBA00022723"/>
    </source>
</evidence>
<evidence type="ECO:0000256" key="1">
    <source>
        <dbReference type="ARBA" id="ARBA00004123"/>
    </source>
</evidence>
<keyword evidence="4 8" id="KW-0863">Zinc-finger</keyword>
<dbReference type="AlphaFoldDB" id="A0A812BUX0"/>
<evidence type="ECO:0000256" key="6">
    <source>
        <dbReference type="ARBA" id="ARBA00023125"/>
    </source>
</evidence>
<keyword evidence="11" id="KW-1185">Reference proteome</keyword>
<evidence type="ECO:0000256" key="8">
    <source>
        <dbReference type="PROSITE-ProRule" id="PRU00042"/>
    </source>
</evidence>
<dbReference type="GO" id="GO:0003677">
    <property type="term" value="F:DNA binding"/>
    <property type="evidence" value="ECO:0007669"/>
    <property type="project" value="UniProtKB-KW"/>
</dbReference>
<organism evidence="10 11">
    <name type="scientific">Acanthosepion pharaonis</name>
    <name type="common">Pharaoh cuttlefish</name>
    <name type="synonym">Sepia pharaonis</name>
    <dbReference type="NCBI Taxonomy" id="158019"/>
    <lineage>
        <taxon>Eukaryota</taxon>
        <taxon>Metazoa</taxon>
        <taxon>Spiralia</taxon>
        <taxon>Lophotrochozoa</taxon>
        <taxon>Mollusca</taxon>
        <taxon>Cephalopoda</taxon>
        <taxon>Coleoidea</taxon>
        <taxon>Decapodiformes</taxon>
        <taxon>Sepiida</taxon>
        <taxon>Sepiina</taxon>
        <taxon>Sepiidae</taxon>
        <taxon>Acanthosepion</taxon>
    </lineage>
</organism>
<evidence type="ECO:0000313" key="11">
    <source>
        <dbReference type="Proteomes" id="UP000597762"/>
    </source>
</evidence>
<dbReference type="GO" id="GO:0005634">
    <property type="term" value="C:nucleus"/>
    <property type="evidence" value="ECO:0007669"/>
    <property type="project" value="UniProtKB-SubCell"/>
</dbReference>
<comment type="subcellular location">
    <subcellularLocation>
        <location evidence="1">Nucleus</location>
    </subcellularLocation>
</comment>
<evidence type="ECO:0000256" key="5">
    <source>
        <dbReference type="ARBA" id="ARBA00022833"/>
    </source>
</evidence>
<dbReference type="Proteomes" id="UP000597762">
    <property type="component" value="Unassembled WGS sequence"/>
</dbReference>
<keyword evidence="3" id="KW-0677">Repeat</keyword>
<dbReference type="SMART" id="SM00355">
    <property type="entry name" value="ZnF_C2H2"/>
    <property type="match status" value="1"/>
</dbReference>
<sequence>MNEFCANEHQALHFFFTPANLYKTTRYFRNLSLQHPAFNLKMLAKEVNNHIEELQLQNAASAAELSMHSSPTVTPAVSSNRRKPSACNICGKVFSRYDNLERHRRTHQVVKETVPAFVRHQDHIIFHQVFLELVFSTVTSAGKPFLRLHMEISTSVYMQLCCLTSAKYVASLSRDEIT</sequence>
<proteinExistence type="predicted"/>
<evidence type="ECO:0000256" key="4">
    <source>
        <dbReference type="ARBA" id="ARBA00022771"/>
    </source>
</evidence>
<evidence type="ECO:0000256" key="7">
    <source>
        <dbReference type="ARBA" id="ARBA00023242"/>
    </source>
</evidence>
<comment type="caution">
    <text evidence="10">The sequence shown here is derived from an EMBL/GenBank/DDBJ whole genome shotgun (WGS) entry which is preliminary data.</text>
</comment>
<feature type="domain" description="C2H2-type" evidence="9">
    <location>
        <begin position="85"/>
        <end position="112"/>
    </location>
</feature>
<name>A0A812BUX0_ACAPH</name>
<dbReference type="InterPro" id="IPR036236">
    <property type="entry name" value="Znf_C2H2_sf"/>
</dbReference>
<protein>
    <submittedName>
        <fullName evidence="10">KRAB</fullName>
    </submittedName>
</protein>
<dbReference type="InterPro" id="IPR013087">
    <property type="entry name" value="Znf_C2H2_type"/>
</dbReference>
<reference evidence="10" key="1">
    <citation type="submission" date="2021-01" db="EMBL/GenBank/DDBJ databases">
        <authorList>
            <person name="Li R."/>
            <person name="Bekaert M."/>
        </authorList>
    </citation>
    <scope>NUCLEOTIDE SEQUENCE</scope>
    <source>
        <strain evidence="10">Farmed</strain>
    </source>
</reference>
<dbReference type="EMBL" id="CAHIKZ030000917">
    <property type="protein sequence ID" value="CAE1245000.1"/>
    <property type="molecule type" value="Genomic_DNA"/>
</dbReference>
<keyword evidence="6" id="KW-0238">DNA-binding</keyword>
<evidence type="ECO:0000256" key="3">
    <source>
        <dbReference type="ARBA" id="ARBA00022737"/>
    </source>
</evidence>